<evidence type="ECO:0008006" key="4">
    <source>
        <dbReference type="Google" id="ProtNLM"/>
    </source>
</evidence>
<comment type="caution">
    <text evidence="2">The sequence shown here is derived from an EMBL/GenBank/DDBJ whole genome shotgun (WGS) entry which is preliminary data.</text>
</comment>
<sequence>MSAPWVRQQRAGRTPGHQRGRTQFADGFLDEAARGRLREGVSPESAAALFPAVLNGLQLQWVLDQDLDIIGPLNDFVRLLLDQSDRDDRDDREDREDQ</sequence>
<dbReference type="Proteomes" id="UP001232755">
    <property type="component" value="Unassembled WGS sequence"/>
</dbReference>
<proteinExistence type="predicted"/>
<protein>
    <recommendedName>
        <fullName evidence="4">Tetracyclin repressor-like C-terminal domain-containing protein</fullName>
    </recommendedName>
</protein>
<gene>
    <name evidence="2" type="ORF">QF034_007569</name>
</gene>
<evidence type="ECO:0000313" key="3">
    <source>
        <dbReference type="Proteomes" id="UP001232755"/>
    </source>
</evidence>
<organism evidence="2 3">
    <name type="scientific">Streptomyces africanus</name>
    <dbReference type="NCBI Taxonomy" id="231024"/>
    <lineage>
        <taxon>Bacteria</taxon>
        <taxon>Bacillati</taxon>
        <taxon>Actinomycetota</taxon>
        <taxon>Actinomycetes</taxon>
        <taxon>Kitasatosporales</taxon>
        <taxon>Streptomycetaceae</taxon>
        <taxon>Streptomyces</taxon>
    </lineage>
</organism>
<feature type="region of interest" description="Disordered" evidence="1">
    <location>
        <begin position="1"/>
        <end position="24"/>
    </location>
</feature>
<name>A0ABU0R115_9ACTN</name>
<dbReference type="RefSeq" id="WP_307179195.1">
    <property type="nucleotide sequence ID" value="NZ_JAUSYP010000001.1"/>
</dbReference>
<dbReference type="Gene3D" id="1.10.357.10">
    <property type="entry name" value="Tetracycline Repressor, domain 2"/>
    <property type="match status" value="1"/>
</dbReference>
<keyword evidence="3" id="KW-1185">Reference proteome</keyword>
<evidence type="ECO:0000313" key="2">
    <source>
        <dbReference type="EMBL" id="MDQ0753338.1"/>
    </source>
</evidence>
<reference evidence="2 3" key="1">
    <citation type="submission" date="2023-07" db="EMBL/GenBank/DDBJ databases">
        <title>Comparative genomics of wheat-associated soil bacteria to identify genetic determinants of phenazine resistance.</title>
        <authorList>
            <person name="Mouncey N."/>
        </authorList>
    </citation>
    <scope>NUCLEOTIDE SEQUENCE [LARGE SCALE GENOMIC DNA]</scope>
    <source>
        <strain evidence="2 3">B3I12</strain>
    </source>
</reference>
<evidence type="ECO:0000256" key="1">
    <source>
        <dbReference type="SAM" id="MobiDB-lite"/>
    </source>
</evidence>
<dbReference type="SUPFAM" id="SSF48498">
    <property type="entry name" value="Tetracyclin repressor-like, C-terminal domain"/>
    <property type="match status" value="1"/>
</dbReference>
<accession>A0ABU0R115</accession>
<dbReference type="InterPro" id="IPR036271">
    <property type="entry name" value="Tet_transcr_reg_TetR-rel_C_sf"/>
</dbReference>
<dbReference type="EMBL" id="JAUSYP010000001">
    <property type="protein sequence ID" value="MDQ0753338.1"/>
    <property type="molecule type" value="Genomic_DNA"/>
</dbReference>